<dbReference type="GO" id="GO:0008982">
    <property type="term" value="F:protein-N(PI)-phosphohistidine-sugar phosphotransferase activity"/>
    <property type="evidence" value="ECO:0007669"/>
    <property type="project" value="InterPro"/>
</dbReference>
<feature type="transmembrane region" description="Helical" evidence="12">
    <location>
        <begin position="382"/>
        <end position="408"/>
    </location>
</feature>
<evidence type="ECO:0000256" key="4">
    <source>
        <dbReference type="ARBA" id="ARBA00022597"/>
    </source>
</evidence>
<dbReference type="InterPro" id="IPR001996">
    <property type="entry name" value="PTS_IIB_1"/>
</dbReference>
<dbReference type="PROSITE" id="PS51103">
    <property type="entry name" value="PTS_EIIC_TYPE_1"/>
    <property type="match status" value="1"/>
</dbReference>
<dbReference type="GO" id="GO:0005886">
    <property type="term" value="C:plasma membrane"/>
    <property type="evidence" value="ECO:0007669"/>
    <property type="project" value="UniProtKB-SubCell"/>
</dbReference>
<dbReference type="PANTHER" id="PTHR30175:SF1">
    <property type="entry name" value="PTS SYSTEM ARBUTIN-, CELLOBIOSE-, AND SALICIN-SPECIFIC EIIBC COMPONENT-RELATED"/>
    <property type="match status" value="1"/>
</dbReference>
<dbReference type="Pfam" id="PF02378">
    <property type="entry name" value="PTS_EIIC"/>
    <property type="match status" value="1"/>
</dbReference>
<evidence type="ECO:0000256" key="6">
    <source>
        <dbReference type="ARBA" id="ARBA00022683"/>
    </source>
</evidence>
<dbReference type="SUPFAM" id="SSF55604">
    <property type="entry name" value="Glucose permease domain IIB"/>
    <property type="match status" value="1"/>
</dbReference>
<dbReference type="GO" id="GO:0009401">
    <property type="term" value="P:phosphoenolpyruvate-dependent sugar phosphotransferase system"/>
    <property type="evidence" value="ECO:0007669"/>
    <property type="project" value="UniProtKB-KW"/>
</dbReference>
<evidence type="ECO:0000256" key="2">
    <source>
        <dbReference type="ARBA" id="ARBA00022448"/>
    </source>
</evidence>
<dbReference type="Pfam" id="PF00358">
    <property type="entry name" value="PTS_EIIA_1"/>
    <property type="match status" value="1"/>
</dbReference>
<dbReference type="PROSITE" id="PS51093">
    <property type="entry name" value="PTS_EIIA_TYPE_1"/>
    <property type="match status" value="1"/>
</dbReference>
<feature type="transmembrane region" description="Helical" evidence="12">
    <location>
        <begin position="210"/>
        <end position="228"/>
    </location>
</feature>
<comment type="caution">
    <text evidence="16">The sequence shown here is derived from an EMBL/GenBank/DDBJ whole genome shotgun (WGS) entry which is preliminary data.</text>
</comment>
<dbReference type="SUPFAM" id="SSF51261">
    <property type="entry name" value="Duplicated hybrid motif"/>
    <property type="match status" value="1"/>
</dbReference>
<evidence type="ECO:0000256" key="8">
    <source>
        <dbReference type="ARBA" id="ARBA00022777"/>
    </source>
</evidence>
<dbReference type="GO" id="GO:0090589">
    <property type="term" value="F:protein-phosphocysteine-trehalose phosphotransferase system transporter activity"/>
    <property type="evidence" value="ECO:0007669"/>
    <property type="project" value="TreeGrafter"/>
</dbReference>
<dbReference type="PROSITE" id="PS51098">
    <property type="entry name" value="PTS_EIIB_TYPE_1"/>
    <property type="match status" value="1"/>
</dbReference>
<evidence type="ECO:0000256" key="5">
    <source>
        <dbReference type="ARBA" id="ARBA00022679"/>
    </source>
</evidence>
<dbReference type="FunFam" id="2.70.70.10:FF:000001">
    <property type="entry name" value="PTS system glucose-specific IIA component"/>
    <property type="match status" value="1"/>
</dbReference>
<keyword evidence="2" id="KW-0813">Transport</keyword>
<evidence type="ECO:0000259" key="15">
    <source>
        <dbReference type="PROSITE" id="PS51103"/>
    </source>
</evidence>
<dbReference type="InterPro" id="IPR011055">
    <property type="entry name" value="Dup_hybrid_motif"/>
</dbReference>
<dbReference type="CDD" id="cd00212">
    <property type="entry name" value="PTS_IIB_glc"/>
    <property type="match status" value="1"/>
</dbReference>
<dbReference type="HOGENOM" id="CLU_012312_2_3_9"/>
<feature type="transmembrane region" description="Helical" evidence="12">
    <location>
        <begin position="177"/>
        <end position="198"/>
    </location>
</feature>
<dbReference type="InterPro" id="IPR050558">
    <property type="entry name" value="PTS_Sugar-Specific_Components"/>
</dbReference>
<keyword evidence="3" id="KW-1003">Cell membrane</keyword>
<evidence type="ECO:0000256" key="10">
    <source>
        <dbReference type="ARBA" id="ARBA00023136"/>
    </source>
</evidence>
<comment type="subcellular location">
    <subcellularLocation>
        <location evidence="1">Cell membrane</location>
        <topology evidence="1">Multi-pass membrane protein</topology>
    </subcellularLocation>
</comment>
<feature type="domain" description="PTS EIIC type-1" evidence="15">
    <location>
        <begin position="108"/>
        <end position="464"/>
    </location>
</feature>
<dbReference type="GO" id="GO:0015771">
    <property type="term" value="P:trehalose transport"/>
    <property type="evidence" value="ECO:0007669"/>
    <property type="project" value="TreeGrafter"/>
</dbReference>
<dbReference type="InterPro" id="IPR013013">
    <property type="entry name" value="PTS_EIIC_1"/>
</dbReference>
<keyword evidence="4" id="KW-0762">Sugar transport</keyword>
<evidence type="ECO:0000256" key="1">
    <source>
        <dbReference type="ARBA" id="ARBA00004651"/>
    </source>
</evidence>
<name>C2JW83_LACRM</name>
<evidence type="ECO:0000259" key="14">
    <source>
        <dbReference type="PROSITE" id="PS51098"/>
    </source>
</evidence>
<dbReference type="InterPro" id="IPR001127">
    <property type="entry name" value="PTS_EIIA_1_perm"/>
</dbReference>
<dbReference type="PROSITE" id="PS00371">
    <property type="entry name" value="PTS_EIIA_TYPE_1_HIS"/>
    <property type="match status" value="1"/>
</dbReference>
<dbReference type="NCBIfam" id="TIGR01995">
    <property type="entry name" value="PTS-II-ABC-beta"/>
    <property type="match status" value="1"/>
</dbReference>
<dbReference type="EC" id="2.7.1.69" evidence="16"/>
<evidence type="ECO:0000256" key="3">
    <source>
        <dbReference type="ARBA" id="ARBA00022475"/>
    </source>
</evidence>
<dbReference type="PROSITE" id="PS01035">
    <property type="entry name" value="PTS_EIIB_TYPE_1_CYS"/>
    <property type="match status" value="1"/>
</dbReference>
<feature type="domain" description="PTS EIIA type-1" evidence="13">
    <location>
        <begin position="482"/>
        <end position="586"/>
    </location>
</feature>
<protein>
    <submittedName>
        <fullName evidence="16">PTS system, beta-glucoside-specific, IIABC component</fullName>
        <ecNumber evidence="16">2.7.1.69</ecNumber>
    </submittedName>
</protein>
<dbReference type="PANTHER" id="PTHR30175">
    <property type="entry name" value="PHOSPHOTRANSFERASE SYSTEM TRANSPORT PROTEIN"/>
    <property type="match status" value="1"/>
</dbReference>
<evidence type="ECO:0000256" key="7">
    <source>
        <dbReference type="ARBA" id="ARBA00022692"/>
    </source>
</evidence>
<dbReference type="Proteomes" id="UP000004525">
    <property type="component" value="Unassembled WGS sequence"/>
</dbReference>
<keyword evidence="17" id="KW-1185">Reference proteome</keyword>
<reference evidence="16" key="1">
    <citation type="submission" date="2009-01" db="EMBL/GenBank/DDBJ databases">
        <authorList>
            <person name="Qin X."/>
            <person name="Bachman B."/>
            <person name="Battles P."/>
            <person name="Bell A."/>
            <person name="Bess C."/>
            <person name="Bickham C."/>
            <person name="Chaboub L."/>
            <person name="Chen D."/>
            <person name="Coyle M."/>
            <person name="Deiros D.R."/>
            <person name="Dinh H."/>
            <person name="Forbes L."/>
            <person name="Fowler G."/>
            <person name="Francisco L."/>
            <person name="Fu Q."/>
            <person name="Gubbala S."/>
            <person name="Hale W."/>
            <person name="Han Y."/>
            <person name="Hemphill L."/>
            <person name="Highlander S.K."/>
            <person name="Hirani K."/>
            <person name="Hogues M."/>
            <person name="Jackson L."/>
            <person name="Jakkamsetti A."/>
            <person name="Javaid M."/>
            <person name="Jiang H."/>
            <person name="Korchina V."/>
            <person name="Kovar C."/>
            <person name="Lara F."/>
            <person name="Lee S."/>
            <person name="Mata R."/>
            <person name="Mathew T."/>
            <person name="Moen C."/>
            <person name="Morales K."/>
            <person name="Munidasa M."/>
            <person name="Nazareth L."/>
            <person name="Ngo R."/>
            <person name="Nguyen L."/>
            <person name="Okwuonu G."/>
            <person name="Ongeri F."/>
            <person name="Patil S."/>
            <person name="Petrosino J."/>
            <person name="Pham C."/>
            <person name="Pham P."/>
            <person name="Pu L.-L."/>
            <person name="Puazo M."/>
            <person name="Raj R."/>
            <person name="Reid J."/>
            <person name="Rouhana J."/>
            <person name="Saada N."/>
            <person name="Shang Y."/>
            <person name="Simmons D."/>
            <person name="Thornton R."/>
            <person name="Warren J."/>
            <person name="Weissenberger G."/>
            <person name="Zhang J."/>
            <person name="Zhang L."/>
            <person name="Zhou C."/>
            <person name="Zhu D."/>
            <person name="Muzny D."/>
            <person name="Worley K."/>
            <person name="Gibbs R."/>
        </authorList>
    </citation>
    <scope>NUCLEOTIDE SEQUENCE [LARGE SCALE GENOMIC DNA]</scope>
    <source>
        <strain evidence="16">LMS2-1</strain>
    </source>
</reference>
<sequence>MTVSDPAKIATQIMAAVGGIQNVKSLTHCATRLRFTLRDKQQFNQAQLEKMPEVLSTVVAGDESQVVIGANVTKYYAAIQQQYQLHEAGEPNQPTPTQEKNLIKRILNAIVSIMAPIITVLIAGGMFKVVIAILALVGLNPKSTAYLTLSFMADAAFYFLPFMLAVSAAKKFNTNTYLAMMMAGVLLHPNFTALVAAGKPIALFGAPIRLASYGGSVIPIILIVWFMSYVERFAEKVAPNMIKTMLKPLLVALITAPIALIVIGPIGSLLGDGLYTAVTFINQHTPWLVPTLVGAFTPLLVMVGMHVSLLPLATLSMTKFGSETIMGPGMLASNIAQAGAAAAIAVREKQTRGRQIALSASVTALSGITEPALYGVTLKYKHALTCVVVSGGLAGLFAGLTGLVRYSFGSPGIFTLPVFIGANPTNFRNALLTVAIAFGATFLSTYFFATVATNASTSAKTHPQPFQSVVAGEMIPLARVQDEVFAAGTLGHGVAIIPESGTIVAPADATVSMLYPTNHAIGLTTASGQEVLIHIGIDTVRLDGRFFKPLVSQGESVKVGQPLIKIDLPLIEKSGFDPTVIVLLPNTPPERIEVHEKASVRPGDKLFSFIPET</sequence>
<dbReference type="InterPro" id="IPR011297">
    <property type="entry name" value="PTS_IIABC_b_glu"/>
</dbReference>
<feature type="transmembrane region" description="Helical" evidence="12">
    <location>
        <begin position="106"/>
        <end position="139"/>
    </location>
</feature>
<feature type="transmembrane region" description="Helical" evidence="12">
    <location>
        <begin position="429"/>
        <end position="449"/>
    </location>
</feature>
<evidence type="ECO:0000256" key="11">
    <source>
        <dbReference type="PROSITE-ProRule" id="PRU00421"/>
    </source>
</evidence>
<keyword evidence="7 12" id="KW-0812">Transmembrane</keyword>
<feature type="domain" description="PTS EIIB type-1" evidence="14">
    <location>
        <begin position="7"/>
        <end position="89"/>
    </location>
</feature>
<dbReference type="Pfam" id="PF00367">
    <property type="entry name" value="PTS_EIIB"/>
    <property type="match status" value="1"/>
</dbReference>
<feature type="transmembrane region" description="Helical" evidence="12">
    <location>
        <begin position="287"/>
        <end position="310"/>
    </location>
</feature>
<feature type="transmembrane region" description="Helical" evidence="12">
    <location>
        <begin position="145"/>
        <end position="165"/>
    </location>
</feature>
<dbReference type="InterPro" id="IPR018113">
    <property type="entry name" value="PTrfase_EIIB_Cys"/>
</dbReference>
<keyword evidence="8" id="KW-0418">Kinase</keyword>
<evidence type="ECO:0000256" key="9">
    <source>
        <dbReference type="ARBA" id="ARBA00022989"/>
    </source>
</evidence>
<keyword evidence="6" id="KW-0598">Phosphotransferase system</keyword>
<gene>
    <name evidence="16" type="ORF">HMPREF0539_1167</name>
</gene>
<dbReference type="Gene3D" id="3.30.1360.60">
    <property type="entry name" value="Glucose permease domain IIB"/>
    <property type="match status" value="1"/>
</dbReference>
<accession>C2JW83</accession>
<dbReference type="EMBL" id="ACIZ01000052">
    <property type="protein sequence ID" value="EEN80701.1"/>
    <property type="molecule type" value="Genomic_DNA"/>
</dbReference>
<keyword evidence="5 16" id="KW-0808">Transferase</keyword>
<dbReference type="NCBIfam" id="TIGR00830">
    <property type="entry name" value="PTBA"/>
    <property type="match status" value="1"/>
</dbReference>
<evidence type="ECO:0000313" key="16">
    <source>
        <dbReference type="EMBL" id="EEN80701.1"/>
    </source>
</evidence>
<proteinExistence type="predicted"/>
<organism evidence="16 17">
    <name type="scientific">Lacticaseibacillus rhamnosus (strain LMS2-1)</name>
    <dbReference type="NCBI Taxonomy" id="525361"/>
    <lineage>
        <taxon>Bacteria</taxon>
        <taxon>Bacillati</taxon>
        <taxon>Bacillota</taxon>
        <taxon>Bacilli</taxon>
        <taxon>Lactobacillales</taxon>
        <taxon>Lactobacillaceae</taxon>
        <taxon>Lacticaseibacillus</taxon>
    </lineage>
</organism>
<dbReference type="AlphaFoldDB" id="C2JW83"/>
<evidence type="ECO:0000259" key="13">
    <source>
        <dbReference type="PROSITE" id="PS51093"/>
    </source>
</evidence>
<evidence type="ECO:0000313" key="17">
    <source>
        <dbReference type="Proteomes" id="UP000004525"/>
    </source>
</evidence>
<dbReference type="InterPro" id="IPR036878">
    <property type="entry name" value="Glu_permease_IIB"/>
</dbReference>
<dbReference type="Gene3D" id="2.70.70.10">
    <property type="entry name" value="Glucose Permease (Domain IIA)"/>
    <property type="match status" value="1"/>
</dbReference>
<keyword evidence="10 12" id="KW-0472">Membrane</keyword>
<dbReference type="InterPro" id="IPR003352">
    <property type="entry name" value="PTS_EIIC"/>
</dbReference>
<dbReference type="GO" id="GO:0016301">
    <property type="term" value="F:kinase activity"/>
    <property type="evidence" value="ECO:0007669"/>
    <property type="project" value="UniProtKB-KW"/>
</dbReference>
<feature type="active site" description="Phosphocysteine intermediate; for EIIB activity" evidence="11">
    <location>
        <position position="29"/>
    </location>
</feature>
<evidence type="ECO:0000256" key="12">
    <source>
        <dbReference type="SAM" id="Phobius"/>
    </source>
</evidence>
<keyword evidence="9 12" id="KW-1133">Transmembrane helix</keyword>
<feature type="transmembrane region" description="Helical" evidence="12">
    <location>
        <begin position="249"/>
        <end position="267"/>
    </location>
</feature>